<evidence type="ECO:0000313" key="5">
    <source>
        <dbReference type="EMBL" id="KAG7380651.1"/>
    </source>
</evidence>
<dbReference type="GO" id="GO:0043565">
    <property type="term" value="F:sequence-specific DNA binding"/>
    <property type="evidence" value="ECO:0007669"/>
    <property type="project" value="InterPro"/>
</dbReference>
<dbReference type="EMBL" id="JAGDFM010000283">
    <property type="protein sequence ID" value="KAG7380651.1"/>
    <property type="molecule type" value="Genomic_DNA"/>
</dbReference>
<evidence type="ECO:0000259" key="4">
    <source>
        <dbReference type="SMART" id="SM00415"/>
    </source>
</evidence>
<dbReference type="Proteomes" id="UP000694044">
    <property type="component" value="Unassembled WGS sequence"/>
</dbReference>
<feature type="region of interest" description="Disordered" evidence="3">
    <location>
        <begin position="65"/>
        <end position="98"/>
    </location>
</feature>
<keyword evidence="1" id="KW-0238">DNA-binding</keyword>
<dbReference type="Pfam" id="PF00447">
    <property type="entry name" value="HSF_DNA-bind"/>
    <property type="match status" value="1"/>
</dbReference>
<sequence>MGASGRPDASGQHASSGPPRLGRRAEGRRWRRAPRSRGALQLVAASSLLGIVSADLPLPLGNLPPTSAEQIAADDSKSDSSSTAPMPPSASGDLSGVTAKPTEVAPFLRSLRQMLDSESPRILRWSADGKAFEIHDMAAMMRLVLPKYFKHGKYTSFQRQLNYFSFRKWTKSKAVVCTFSNQFFQRDQPALSWRITRKKSLHAKKPERGSSQAKPIVIRLLAGEACSPASFPSPTDAHSLANALGLRDVYGEVSEITFHEPLLGDEHALDWVDVLYSSLEPLLDNAAYPSFRDHAFDYAEL</sequence>
<evidence type="ECO:0000256" key="3">
    <source>
        <dbReference type="SAM" id="MobiDB-lite"/>
    </source>
</evidence>
<dbReference type="PANTHER" id="PTHR10015">
    <property type="entry name" value="HEAT SHOCK TRANSCRIPTION FACTOR"/>
    <property type="match status" value="1"/>
</dbReference>
<dbReference type="InterPro" id="IPR000232">
    <property type="entry name" value="HSF_DNA-bd"/>
</dbReference>
<comment type="caution">
    <text evidence="5">The sequence shown here is derived from an EMBL/GenBank/DDBJ whole genome shotgun (WGS) entry which is preliminary data.</text>
</comment>
<dbReference type="PANTHER" id="PTHR10015:SF427">
    <property type="entry name" value="HEAT SHOCK FACTOR PROTEIN"/>
    <property type="match status" value="1"/>
</dbReference>
<organism evidence="5 6">
    <name type="scientific">Phytophthora pseudosyringae</name>
    <dbReference type="NCBI Taxonomy" id="221518"/>
    <lineage>
        <taxon>Eukaryota</taxon>
        <taxon>Sar</taxon>
        <taxon>Stramenopiles</taxon>
        <taxon>Oomycota</taxon>
        <taxon>Peronosporomycetes</taxon>
        <taxon>Peronosporales</taxon>
        <taxon>Peronosporaceae</taxon>
        <taxon>Phytophthora</taxon>
    </lineage>
</organism>
<proteinExistence type="inferred from homology"/>
<accession>A0A8T1VHT9</accession>
<dbReference type="GO" id="GO:0003700">
    <property type="term" value="F:DNA-binding transcription factor activity"/>
    <property type="evidence" value="ECO:0007669"/>
    <property type="project" value="InterPro"/>
</dbReference>
<name>A0A8T1VHT9_9STRA</name>
<dbReference type="OrthoDB" id="60033at2759"/>
<protein>
    <recommendedName>
        <fullName evidence="4">HSF-type DNA-binding domain-containing protein</fullName>
    </recommendedName>
</protein>
<reference evidence="5" key="1">
    <citation type="submission" date="2021-02" db="EMBL/GenBank/DDBJ databases">
        <authorList>
            <person name="Palmer J.M."/>
        </authorList>
    </citation>
    <scope>NUCLEOTIDE SEQUENCE</scope>
    <source>
        <strain evidence="5">SCRP734</strain>
    </source>
</reference>
<gene>
    <name evidence="5" type="ORF">PHYPSEUDO_006952</name>
</gene>
<feature type="region of interest" description="Disordered" evidence="3">
    <location>
        <begin position="1"/>
        <end position="36"/>
    </location>
</feature>
<comment type="similarity">
    <text evidence="2">Belongs to the HSF family.</text>
</comment>
<evidence type="ECO:0000313" key="6">
    <source>
        <dbReference type="Proteomes" id="UP000694044"/>
    </source>
</evidence>
<dbReference type="SMART" id="SM00415">
    <property type="entry name" value="HSF"/>
    <property type="match status" value="1"/>
</dbReference>
<dbReference type="AlphaFoldDB" id="A0A8T1VHT9"/>
<feature type="domain" description="HSF-type DNA-binding" evidence="4">
    <location>
        <begin position="103"/>
        <end position="198"/>
    </location>
</feature>
<evidence type="ECO:0000256" key="1">
    <source>
        <dbReference type="ARBA" id="ARBA00023125"/>
    </source>
</evidence>
<evidence type="ECO:0000256" key="2">
    <source>
        <dbReference type="RuleBase" id="RU004020"/>
    </source>
</evidence>
<keyword evidence="6" id="KW-1185">Reference proteome</keyword>
<dbReference type="FunFam" id="1.10.10.10:FF:000286">
    <property type="entry name" value="Heat shock transcription factor"/>
    <property type="match status" value="1"/>
</dbReference>